<organism evidence="2 3">
    <name type="scientific">Glossina palpalis gambiensis</name>
    <dbReference type="NCBI Taxonomy" id="67801"/>
    <lineage>
        <taxon>Eukaryota</taxon>
        <taxon>Metazoa</taxon>
        <taxon>Ecdysozoa</taxon>
        <taxon>Arthropoda</taxon>
        <taxon>Hexapoda</taxon>
        <taxon>Insecta</taxon>
        <taxon>Pterygota</taxon>
        <taxon>Neoptera</taxon>
        <taxon>Endopterygota</taxon>
        <taxon>Diptera</taxon>
        <taxon>Brachycera</taxon>
        <taxon>Muscomorpha</taxon>
        <taxon>Hippoboscoidea</taxon>
        <taxon>Glossinidae</taxon>
        <taxon>Glossina</taxon>
    </lineage>
</organism>
<name>A0A1B0BXW5_9MUSC</name>
<protein>
    <submittedName>
        <fullName evidence="2">Uncharacterized protein</fullName>
    </submittedName>
</protein>
<evidence type="ECO:0000313" key="3">
    <source>
        <dbReference type="Proteomes" id="UP000092460"/>
    </source>
</evidence>
<keyword evidence="3" id="KW-1185">Reference proteome</keyword>
<dbReference type="AlphaFoldDB" id="A0A1B0BXW5"/>
<reference evidence="2" key="2">
    <citation type="submission" date="2020-05" db="UniProtKB">
        <authorList>
            <consortium name="EnsemblMetazoa"/>
        </authorList>
    </citation>
    <scope>IDENTIFICATION</scope>
    <source>
        <strain evidence="2">IAEA</strain>
    </source>
</reference>
<keyword evidence="1" id="KW-0472">Membrane</keyword>
<accession>A0A1B0BXW5</accession>
<dbReference type="Proteomes" id="UP000092460">
    <property type="component" value="Unassembled WGS sequence"/>
</dbReference>
<sequence>MGSEILKLESMAEGPLGHCRFISLIGLVSSELSTSMSTDFDGAFERRTTSKALSSAQVLCRIQSGYKAGPCMCAWACLHFLWELSGEMYILKQTLALTTADIAIAILTVSNAIGDIATSSIVTLGNVLSTFCDYQMNRTKINAGSFIAALLFLSGTGHFIKDVKFMKTVFYGTNKH</sequence>
<evidence type="ECO:0000256" key="1">
    <source>
        <dbReference type="SAM" id="Phobius"/>
    </source>
</evidence>
<evidence type="ECO:0000313" key="2">
    <source>
        <dbReference type="EnsemblMetazoa" id="GPPI043765-PA"/>
    </source>
</evidence>
<keyword evidence="1" id="KW-1133">Transmembrane helix</keyword>
<dbReference type="VEuPathDB" id="VectorBase:GPPI043765"/>
<dbReference type="EnsemblMetazoa" id="GPPI043765-RA">
    <property type="protein sequence ID" value="GPPI043765-PA"/>
    <property type="gene ID" value="GPPI043765"/>
</dbReference>
<dbReference type="EMBL" id="JXJN01022379">
    <property type="status" value="NOT_ANNOTATED_CDS"/>
    <property type="molecule type" value="Genomic_DNA"/>
</dbReference>
<reference evidence="3" key="1">
    <citation type="submission" date="2015-01" db="EMBL/GenBank/DDBJ databases">
        <authorList>
            <person name="Aksoy S."/>
            <person name="Warren W."/>
            <person name="Wilson R.K."/>
        </authorList>
    </citation>
    <scope>NUCLEOTIDE SEQUENCE [LARGE SCALE GENOMIC DNA]</scope>
    <source>
        <strain evidence="3">IAEA</strain>
    </source>
</reference>
<feature type="transmembrane region" description="Helical" evidence="1">
    <location>
        <begin position="141"/>
        <end position="160"/>
    </location>
</feature>
<proteinExistence type="predicted"/>
<keyword evidence="1" id="KW-0812">Transmembrane</keyword>